<comment type="caution">
    <text evidence="3">The sequence shown here is derived from an EMBL/GenBank/DDBJ whole genome shotgun (WGS) entry which is preliminary data.</text>
</comment>
<feature type="region of interest" description="Disordered" evidence="1">
    <location>
        <begin position="342"/>
        <end position="361"/>
    </location>
</feature>
<evidence type="ECO:0000313" key="3">
    <source>
        <dbReference type="EMBL" id="RWA12416.1"/>
    </source>
</evidence>
<keyword evidence="4" id="KW-1185">Reference proteome</keyword>
<dbReference type="Proteomes" id="UP000286045">
    <property type="component" value="Unassembled WGS sequence"/>
</dbReference>
<protein>
    <recommendedName>
        <fullName evidence="2">T6SS Phospholipase effector Tle1-like catalytic domain-containing protein</fullName>
    </recommendedName>
</protein>
<dbReference type="PANTHER" id="PTHR33840">
    <property type="match status" value="1"/>
</dbReference>
<proteinExistence type="predicted"/>
<dbReference type="PANTHER" id="PTHR33840:SF1">
    <property type="entry name" value="TLE1 PHOSPHOLIPASE DOMAIN-CONTAINING PROTEIN"/>
    <property type="match status" value="1"/>
</dbReference>
<dbReference type="Pfam" id="PF09994">
    <property type="entry name" value="T6SS_Tle1-like_cat"/>
    <property type="match status" value="2"/>
</dbReference>
<evidence type="ECO:0000313" key="4">
    <source>
        <dbReference type="Proteomes" id="UP000286045"/>
    </source>
</evidence>
<dbReference type="InterPro" id="IPR018712">
    <property type="entry name" value="Tle1-like_cat"/>
</dbReference>
<name>A0A439DDH3_9PEZI</name>
<organism evidence="3 4">
    <name type="scientific">Xylaria grammica</name>
    <dbReference type="NCBI Taxonomy" id="363999"/>
    <lineage>
        <taxon>Eukaryota</taxon>
        <taxon>Fungi</taxon>
        <taxon>Dikarya</taxon>
        <taxon>Ascomycota</taxon>
        <taxon>Pezizomycotina</taxon>
        <taxon>Sordariomycetes</taxon>
        <taxon>Xylariomycetidae</taxon>
        <taxon>Xylariales</taxon>
        <taxon>Xylariaceae</taxon>
        <taxon>Xylaria</taxon>
    </lineage>
</organism>
<accession>A0A439DDH3</accession>
<evidence type="ECO:0000259" key="2">
    <source>
        <dbReference type="Pfam" id="PF09994"/>
    </source>
</evidence>
<dbReference type="STRING" id="363999.A0A439DDH3"/>
<feature type="compositionally biased region" description="Low complexity" evidence="1">
    <location>
        <begin position="344"/>
        <end position="361"/>
    </location>
</feature>
<evidence type="ECO:0000256" key="1">
    <source>
        <dbReference type="SAM" id="MobiDB-lite"/>
    </source>
</evidence>
<gene>
    <name evidence="3" type="ORF">EKO27_g2679</name>
</gene>
<dbReference type="AlphaFoldDB" id="A0A439DDH3"/>
<feature type="domain" description="T6SS Phospholipase effector Tle1-like catalytic" evidence="2">
    <location>
        <begin position="74"/>
        <end position="240"/>
    </location>
</feature>
<dbReference type="EMBL" id="RYZI01000051">
    <property type="protein sequence ID" value="RWA12416.1"/>
    <property type="molecule type" value="Genomic_DNA"/>
</dbReference>
<reference evidence="3 4" key="1">
    <citation type="submission" date="2018-12" db="EMBL/GenBank/DDBJ databases">
        <title>Draft genome sequence of Xylaria grammica IHI A82.</title>
        <authorList>
            <person name="Buettner E."/>
            <person name="Kellner H."/>
        </authorList>
    </citation>
    <scope>NUCLEOTIDE SEQUENCE [LARGE SCALE GENOMIC DNA]</scope>
    <source>
        <strain evidence="3 4">IHI A82</strain>
    </source>
</reference>
<sequence length="443" mass="50972">MESHARLVVCCDGTSNSEYLGEERSPPTNVSRISRAIRPSYSSGNTSGRQIVLYLPGVGTDEGNYFNLLNQGLGVEDDIILIGYSRGAFAVRCIADFVLEKGLLPKDGLHHIPSLFQEWLSPPIDGQPNIAHENLRKPKIKACALWDTVNSAGFPRPWPFSRARPAVSFVNSQLPENVEHTFQALSLFEHRFYFHPVVLRRTERSASILQQCWFPGYHADIGGGNDKEVLAHFALAWIIAKLGEILDIDERAFWYRRNGQPTWVLPDDLVIPDPYNSSWIWRTTKSSHRAPRVDFWDALGIYHEHPGAIDFSMEKIHPSARFMVQNNYMKNHFQSCLSLTGRAPQEQQPQEQQPQEQQPQQQWFWPLAISQPLIRLWRRRRHSIRPNVQADTAYRLLEEEFDPAELKMLRAWAVDEHNLLLEQAEPGRDHPNTIIVEFQNFVQ</sequence>
<feature type="domain" description="T6SS Phospholipase effector Tle1-like catalytic" evidence="2">
    <location>
        <begin position="6"/>
        <end position="64"/>
    </location>
</feature>